<accession>A0A6M3KZ92</accession>
<dbReference type="AlphaFoldDB" id="A0A6M3KZ92"/>
<keyword evidence="3" id="KW-0238">DNA-binding</keyword>
<gene>
    <name evidence="7" type="ORF">MM415B02063_0007</name>
</gene>
<evidence type="ECO:0000259" key="6">
    <source>
        <dbReference type="PROSITE" id="PS51900"/>
    </source>
</evidence>
<dbReference type="InterPro" id="IPR002104">
    <property type="entry name" value="Integrase_catalytic"/>
</dbReference>
<dbReference type="Gene3D" id="1.10.150.130">
    <property type="match status" value="1"/>
</dbReference>
<keyword evidence="4" id="KW-0233">DNA recombination</keyword>
<dbReference type="InterPro" id="IPR004107">
    <property type="entry name" value="Integrase_SAM-like_N"/>
</dbReference>
<dbReference type="InterPro" id="IPR050090">
    <property type="entry name" value="Tyrosine_recombinase_XerCD"/>
</dbReference>
<dbReference type="PROSITE" id="PS51898">
    <property type="entry name" value="TYR_RECOMBINASE"/>
    <property type="match status" value="1"/>
</dbReference>
<dbReference type="Pfam" id="PF00589">
    <property type="entry name" value="Phage_integrase"/>
    <property type="match status" value="1"/>
</dbReference>
<evidence type="ECO:0000256" key="3">
    <source>
        <dbReference type="ARBA" id="ARBA00023125"/>
    </source>
</evidence>
<dbReference type="InterPro" id="IPR011010">
    <property type="entry name" value="DNA_brk_join_enz"/>
</dbReference>
<dbReference type="GO" id="GO:0006310">
    <property type="term" value="P:DNA recombination"/>
    <property type="evidence" value="ECO:0007669"/>
    <property type="project" value="UniProtKB-KW"/>
</dbReference>
<dbReference type="InterPro" id="IPR010998">
    <property type="entry name" value="Integrase_recombinase_N"/>
</dbReference>
<dbReference type="PROSITE" id="PS51900">
    <property type="entry name" value="CB"/>
    <property type="match status" value="1"/>
</dbReference>
<protein>
    <submittedName>
        <fullName evidence="7">Putative integrase</fullName>
    </submittedName>
</protein>
<dbReference type="PANTHER" id="PTHR30349:SF64">
    <property type="entry name" value="PROPHAGE INTEGRASE INTD-RELATED"/>
    <property type="match status" value="1"/>
</dbReference>
<evidence type="ECO:0000256" key="1">
    <source>
        <dbReference type="ARBA" id="ARBA00008857"/>
    </source>
</evidence>
<dbReference type="Pfam" id="PF13495">
    <property type="entry name" value="Phage_int_SAM_4"/>
    <property type="match status" value="1"/>
</dbReference>
<dbReference type="GO" id="GO:0015074">
    <property type="term" value="P:DNA integration"/>
    <property type="evidence" value="ECO:0007669"/>
    <property type="project" value="UniProtKB-KW"/>
</dbReference>
<evidence type="ECO:0000259" key="5">
    <source>
        <dbReference type="PROSITE" id="PS51898"/>
    </source>
</evidence>
<dbReference type="InterPro" id="IPR013762">
    <property type="entry name" value="Integrase-like_cat_sf"/>
</dbReference>
<feature type="domain" description="Tyr recombinase" evidence="5">
    <location>
        <begin position="113"/>
        <end position="288"/>
    </location>
</feature>
<keyword evidence="2" id="KW-0229">DNA integration</keyword>
<reference evidence="7" key="1">
    <citation type="submission" date="2020-03" db="EMBL/GenBank/DDBJ databases">
        <title>The deep terrestrial virosphere.</title>
        <authorList>
            <person name="Holmfeldt K."/>
            <person name="Nilsson E."/>
            <person name="Simone D."/>
            <person name="Lopez-Fernandez M."/>
            <person name="Wu X."/>
            <person name="de Brujin I."/>
            <person name="Lundin D."/>
            <person name="Andersson A."/>
            <person name="Bertilsson S."/>
            <person name="Dopson M."/>
        </authorList>
    </citation>
    <scope>NUCLEOTIDE SEQUENCE</scope>
    <source>
        <strain evidence="7">MM415B02063</strain>
    </source>
</reference>
<dbReference type="SUPFAM" id="SSF56349">
    <property type="entry name" value="DNA breaking-rejoining enzymes"/>
    <property type="match status" value="1"/>
</dbReference>
<dbReference type="PANTHER" id="PTHR30349">
    <property type="entry name" value="PHAGE INTEGRASE-RELATED"/>
    <property type="match status" value="1"/>
</dbReference>
<dbReference type="InterPro" id="IPR044068">
    <property type="entry name" value="CB"/>
</dbReference>
<evidence type="ECO:0000256" key="4">
    <source>
        <dbReference type="ARBA" id="ARBA00023172"/>
    </source>
</evidence>
<evidence type="ECO:0000313" key="7">
    <source>
        <dbReference type="EMBL" id="QJA86505.1"/>
    </source>
</evidence>
<dbReference type="EMBL" id="MT142639">
    <property type="protein sequence ID" value="QJA86505.1"/>
    <property type="molecule type" value="Genomic_DNA"/>
</dbReference>
<evidence type="ECO:0000256" key="2">
    <source>
        <dbReference type="ARBA" id="ARBA00022908"/>
    </source>
</evidence>
<name>A0A6M3KZ92_9ZZZZ</name>
<comment type="similarity">
    <text evidence="1">Belongs to the 'phage' integrase family.</text>
</comment>
<sequence>MSSVSNVTIAQALADFVAERQGIWAIKTYHNYRHTFKCFQEFIDPWKPIADMTRKDIIQFLNSPNIQRMAPRTQKKLIALLRVFFEWCVDIHEPRLLEHNPARNVRVAGIQEREKPDFTPEQVLEIVDAHPQPFQDMVYIYVKTALRPGELLEPKEHDGLWQPPRFNRESLRLHIPQSKTDVCRTVPIDGNHGGRLVETLLRHCNESMQIVFQGFNGDDLRVEFRNVKKRLRLPMWLHLHDLRKVGGQEHYDAGGDPLATMNFLGHKRLQTTMTYIRAKEATVRQAVEAMRY</sequence>
<organism evidence="7">
    <name type="scientific">viral metagenome</name>
    <dbReference type="NCBI Taxonomy" id="1070528"/>
    <lineage>
        <taxon>unclassified sequences</taxon>
        <taxon>metagenomes</taxon>
        <taxon>organismal metagenomes</taxon>
    </lineage>
</organism>
<feature type="domain" description="Core-binding (CB)" evidence="6">
    <location>
        <begin position="7"/>
        <end position="89"/>
    </location>
</feature>
<dbReference type="GO" id="GO:0003677">
    <property type="term" value="F:DNA binding"/>
    <property type="evidence" value="ECO:0007669"/>
    <property type="project" value="UniProtKB-KW"/>
</dbReference>
<dbReference type="Gene3D" id="1.10.443.10">
    <property type="entry name" value="Intergrase catalytic core"/>
    <property type="match status" value="1"/>
</dbReference>
<proteinExistence type="inferred from homology"/>